<dbReference type="Proteomes" id="UP001150924">
    <property type="component" value="Unassembled WGS sequence"/>
</dbReference>
<gene>
    <name evidence="6" type="ORF">OV079_01455</name>
</gene>
<dbReference type="RefSeq" id="WP_267765794.1">
    <property type="nucleotide sequence ID" value="NZ_JAPNKE010000002.1"/>
</dbReference>
<dbReference type="GO" id="GO:0003700">
    <property type="term" value="F:DNA-binding transcription factor activity"/>
    <property type="evidence" value="ECO:0007669"/>
    <property type="project" value="InterPro"/>
</dbReference>
<evidence type="ECO:0000256" key="1">
    <source>
        <dbReference type="ARBA" id="ARBA00009437"/>
    </source>
</evidence>
<sequence>MHRSGLIELEAVLAVARRRSFRAAAADLGMSPTALGNAVAHLEERLAVRLFHRTTRSVALTAAGEAFVAEVAPAVAAIASATERARTASAELSGTLRINSSLGGARQLLTLAVAEFGRRYPAVTVELVTDRRMVDIVREGFDAGIRSRESVPRDMIRVPIGGSLSFVIVGSPAYLRAHGRPATPDDLARHRCVRVRTAPGAEYRWPLERGRKRLEVAVSGSLIVDEPHLMLEACRRGVGLAYLPRWLVDADLAQGHLAQVLDDWTPDTPGLCLYYPTGRNPRRRCAPSSP</sequence>
<keyword evidence="2" id="KW-0805">Transcription regulation</keyword>
<evidence type="ECO:0000256" key="3">
    <source>
        <dbReference type="ARBA" id="ARBA00023125"/>
    </source>
</evidence>
<evidence type="ECO:0000313" key="6">
    <source>
        <dbReference type="EMBL" id="MCY1004255.1"/>
    </source>
</evidence>
<proteinExistence type="inferred from homology"/>
<keyword evidence="4" id="KW-0804">Transcription</keyword>
<dbReference type="InterPro" id="IPR036390">
    <property type="entry name" value="WH_DNA-bd_sf"/>
</dbReference>
<evidence type="ECO:0000256" key="2">
    <source>
        <dbReference type="ARBA" id="ARBA00023015"/>
    </source>
</evidence>
<dbReference type="Pfam" id="PF00126">
    <property type="entry name" value="HTH_1"/>
    <property type="match status" value="1"/>
</dbReference>
<feature type="domain" description="HTH lysR-type" evidence="5">
    <location>
        <begin position="9"/>
        <end position="61"/>
    </location>
</feature>
<keyword evidence="7" id="KW-1185">Reference proteome</keyword>
<dbReference type="InterPro" id="IPR058163">
    <property type="entry name" value="LysR-type_TF_proteobact-type"/>
</dbReference>
<dbReference type="PANTHER" id="PTHR30537">
    <property type="entry name" value="HTH-TYPE TRANSCRIPTIONAL REGULATOR"/>
    <property type="match status" value="1"/>
</dbReference>
<accession>A0A9X3IUV5</accession>
<dbReference type="AlphaFoldDB" id="A0A9X3IUV5"/>
<comment type="similarity">
    <text evidence="1">Belongs to the LysR transcriptional regulatory family.</text>
</comment>
<dbReference type="FunFam" id="1.10.10.10:FF:000001">
    <property type="entry name" value="LysR family transcriptional regulator"/>
    <property type="match status" value="1"/>
</dbReference>
<dbReference type="SUPFAM" id="SSF53850">
    <property type="entry name" value="Periplasmic binding protein-like II"/>
    <property type="match status" value="1"/>
</dbReference>
<evidence type="ECO:0000256" key="4">
    <source>
        <dbReference type="ARBA" id="ARBA00023163"/>
    </source>
</evidence>
<dbReference type="InterPro" id="IPR036388">
    <property type="entry name" value="WH-like_DNA-bd_sf"/>
</dbReference>
<name>A0A9X3IUV5_9BACT</name>
<dbReference type="PROSITE" id="PS50931">
    <property type="entry name" value="HTH_LYSR"/>
    <property type="match status" value="1"/>
</dbReference>
<evidence type="ECO:0000313" key="7">
    <source>
        <dbReference type="Proteomes" id="UP001150924"/>
    </source>
</evidence>
<dbReference type="EMBL" id="JAPNKE010000002">
    <property type="protein sequence ID" value="MCY1004255.1"/>
    <property type="molecule type" value="Genomic_DNA"/>
</dbReference>
<dbReference type="Gene3D" id="3.40.190.290">
    <property type="match status" value="1"/>
</dbReference>
<dbReference type="InterPro" id="IPR000847">
    <property type="entry name" value="LysR_HTH_N"/>
</dbReference>
<dbReference type="SUPFAM" id="SSF46785">
    <property type="entry name" value="Winged helix' DNA-binding domain"/>
    <property type="match status" value="1"/>
</dbReference>
<dbReference type="Pfam" id="PF03466">
    <property type="entry name" value="LysR_substrate"/>
    <property type="match status" value="1"/>
</dbReference>
<evidence type="ECO:0000259" key="5">
    <source>
        <dbReference type="PROSITE" id="PS50931"/>
    </source>
</evidence>
<dbReference type="InterPro" id="IPR005119">
    <property type="entry name" value="LysR_subst-bd"/>
</dbReference>
<dbReference type="PANTHER" id="PTHR30537:SF5">
    <property type="entry name" value="HTH-TYPE TRANSCRIPTIONAL ACTIVATOR TTDR-RELATED"/>
    <property type="match status" value="1"/>
</dbReference>
<dbReference type="Gene3D" id="1.10.10.10">
    <property type="entry name" value="Winged helix-like DNA-binding domain superfamily/Winged helix DNA-binding domain"/>
    <property type="match status" value="1"/>
</dbReference>
<dbReference type="GO" id="GO:0003677">
    <property type="term" value="F:DNA binding"/>
    <property type="evidence" value="ECO:0007669"/>
    <property type="project" value="UniProtKB-KW"/>
</dbReference>
<keyword evidence="3" id="KW-0238">DNA-binding</keyword>
<comment type="caution">
    <text evidence="6">The sequence shown here is derived from an EMBL/GenBank/DDBJ whole genome shotgun (WGS) entry which is preliminary data.</text>
</comment>
<organism evidence="6 7">
    <name type="scientific">Nannocystis pusilla</name>
    <dbReference type="NCBI Taxonomy" id="889268"/>
    <lineage>
        <taxon>Bacteria</taxon>
        <taxon>Pseudomonadati</taxon>
        <taxon>Myxococcota</taxon>
        <taxon>Polyangia</taxon>
        <taxon>Nannocystales</taxon>
        <taxon>Nannocystaceae</taxon>
        <taxon>Nannocystis</taxon>
    </lineage>
</organism>
<protein>
    <submittedName>
        <fullName evidence="6">LysR family transcriptional regulator</fullName>
    </submittedName>
</protein>
<reference evidence="6" key="1">
    <citation type="submission" date="2022-11" db="EMBL/GenBank/DDBJ databases">
        <title>Minimal conservation of predation-associated metabolite biosynthetic gene clusters underscores biosynthetic potential of Myxococcota including descriptions for ten novel species: Archangium lansinium sp. nov., Myxococcus landrumus sp. nov., Nannocystis bai.</title>
        <authorList>
            <person name="Ahearne A."/>
            <person name="Stevens C."/>
            <person name="Phillips K."/>
        </authorList>
    </citation>
    <scope>NUCLEOTIDE SEQUENCE</scope>
    <source>
        <strain evidence="6">Na p29</strain>
    </source>
</reference>